<proteinExistence type="predicted"/>
<accession>A0ABD3PEW1</accession>
<comment type="caution">
    <text evidence="2">The sequence shown here is derived from an EMBL/GenBank/DDBJ whole genome shotgun (WGS) entry which is preliminary data.</text>
</comment>
<evidence type="ECO:0000313" key="2">
    <source>
        <dbReference type="EMBL" id="KAL3786227.1"/>
    </source>
</evidence>
<dbReference type="Proteomes" id="UP001516023">
    <property type="component" value="Unassembled WGS sequence"/>
</dbReference>
<dbReference type="AlphaFoldDB" id="A0ABD3PEW1"/>
<protein>
    <submittedName>
        <fullName evidence="2">Uncharacterized protein</fullName>
    </submittedName>
</protein>
<feature type="compositionally biased region" description="Polar residues" evidence="1">
    <location>
        <begin position="240"/>
        <end position="250"/>
    </location>
</feature>
<evidence type="ECO:0000313" key="3">
    <source>
        <dbReference type="Proteomes" id="UP001516023"/>
    </source>
</evidence>
<gene>
    <name evidence="2" type="ORF">HJC23_002478</name>
</gene>
<evidence type="ECO:0000256" key="1">
    <source>
        <dbReference type="SAM" id="MobiDB-lite"/>
    </source>
</evidence>
<organism evidence="2 3">
    <name type="scientific">Cyclotella cryptica</name>
    <dbReference type="NCBI Taxonomy" id="29204"/>
    <lineage>
        <taxon>Eukaryota</taxon>
        <taxon>Sar</taxon>
        <taxon>Stramenopiles</taxon>
        <taxon>Ochrophyta</taxon>
        <taxon>Bacillariophyta</taxon>
        <taxon>Coscinodiscophyceae</taxon>
        <taxon>Thalassiosirophycidae</taxon>
        <taxon>Stephanodiscales</taxon>
        <taxon>Stephanodiscaceae</taxon>
        <taxon>Cyclotella</taxon>
    </lineage>
</organism>
<keyword evidence="3" id="KW-1185">Reference proteome</keyword>
<feature type="region of interest" description="Disordered" evidence="1">
    <location>
        <begin position="208"/>
        <end position="250"/>
    </location>
</feature>
<name>A0ABD3PEW1_9STRA</name>
<dbReference type="EMBL" id="JABMIG020000199">
    <property type="protein sequence ID" value="KAL3786227.1"/>
    <property type="molecule type" value="Genomic_DNA"/>
</dbReference>
<sequence length="250" mass="27154">MISKHQLHLSHQHRKTDTTPITERRMVEAALPASRASPLLVLLLLTITSTTASPSFHSVPSFLPAQRQPLIHDSSITMSAITTKAAILSVRGGDEYDSEDDSEYDSEEEAEPIAVAAKKLATATKSSLVQEKTKQTKARVSAVLSSSSGTAIKSGVGGGRGITTYYKRYVPHIVRACLNPFMLVKMTRAYFASLVDIHYLKEEPSQNLRSALEEKARKQSPPAGGSSNKPKRKMKPGQAKTLSDLPQLSA</sequence>
<reference evidence="2 3" key="1">
    <citation type="journal article" date="2020" name="G3 (Bethesda)">
        <title>Improved Reference Genome for Cyclotella cryptica CCMP332, a Model for Cell Wall Morphogenesis, Salinity Adaptation, and Lipid Production in Diatoms (Bacillariophyta).</title>
        <authorList>
            <person name="Roberts W.R."/>
            <person name="Downey K.M."/>
            <person name="Ruck E.C."/>
            <person name="Traller J.C."/>
            <person name="Alverson A.J."/>
        </authorList>
    </citation>
    <scope>NUCLEOTIDE SEQUENCE [LARGE SCALE GENOMIC DNA]</scope>
    <source>
        <strain evidence="2 3">CCMP332</strain>
    </source>
</reference>